<keyword evidence="5" id="KW-1185">Reference proteome</keyword>
<evidence type="ECO:0000313" key="4">
    <source>
        <dbReference type="EMBL" id="KAF2160184.1"/>
    </source>
</evidence>
<dbReference type="PRINTS" id="PR00080">
    <property type="entry name" value="SDRFAMILY"/>
</dbReference>
<dbReference type="InterPro" id="IPR036291">
    <property type="entry name" value="NAD(P)-bd_dom_sf"/>
</dbReference>
<dbReference type="InterPro" id="IPR020904">
    <property type="entry name" value="Sc_DH/Rdtase_CS"/>
</dbReference>
<dbReference type="GeneID" id="54562660"/>
<keyword evidence="2" id="KW-0521">NADP</keyword>
<gene>
    <name evidence="4" type="ORF">M409DRAFT_29265</name>
</gene>
<reference evidence="4" key="1">
    <citation type="journal article" date="2020" name="Stud. Mycol.">
        <title>101 Dothideomycetes genomes: a test case for predicting lifestyles and emergence of pathogens.</title>
        <authorList>
            <person name="Haridas S."/>
            <person name="Albert R."/>
            <person name="Binder M."/>
            <person name="Bloem J."/>
            <person name="Labutti K."/>
            <person name="Salamov A."/>
            <person name="Andreopoulos B."/>
            <person name="Baker S."/>
            <person name="Barry K."/>
            <person name="Bills G."/>
            <person name="Bluhm B."/>
            <person name="Cannon C."/>
            <person name="Castanera R."/>
            <person name="Culley D."/>
            <person name="Daum C."/>
            <person name="Ezra D."/>
            <person name="Gonzalez J."/>
            <person name="Henrissat B."/>
            <person name="Kuo A."/>
            <person name="Liang C."/>
            <person name="Lipzen A."/>
            <person name="Lutzoni F."/>
            <person name="Magnuson J."/>
            <person name="Mondo S."/>
            <person name="Nolan M."/>
            <person name="Ohm R."/>
            <person name="Pangilinan J."/>
            <person name="Park H.-J."/>
            <person name="Ramirez L."/>
            <person name="Alfaro M."/>
            <person name="Sun H."/>
            <person name="Tritt A."/>
            <person name="Yoshinaga Y."/>
            <person name="Zwiers L.-H."/>
            <person name="Turgeon B."/>
            <person name="Goodwin S."/>
            <person name="Spatafora J."/>
            <person name="Crous P."/>
            <person name="Grigoriev I."/>
        </authorList>
    </citation>
    <scope>NUCLEOTIDE SEQUENCE</scope>
    <source>
        <strain evidence="4">ATCC 36951</strain>
    </source>
</reference>
<dbReference type="Pfam" id="PF00106">
    <property type="entry name" value="adh_short"/>
    <property type="match status" value="1"/>
</dbReference>
<dbReference type="InterPro" id="IPR051468">
    <property type="entry name" value="Fungal_SecMetab_SDRs"/>
</dbReference>
<dbReference type="GO" id="GO:0016491">
    <property type="term" value="F:oxidoreductase activity"/>
    <property type="evidence" value="ECO:0007669"/>
    <property type="project" value="TreeGrafter"/>
</dbReference>
<dbReference type="PRINTS" id="PR00081">
    <property type="entry name" value="GDHRDH"/>
</dbReference>
<name>A0A6A6BZE6_ZASCE</name>
<dbReference type="PROSITE" id="PS00061">
    <property type="entry name" value="ADH_SHORT"/>
    <property type="match status" value="1"/>
</dbReference>
<comment type="similarity">
    <text evidence="1 3">Belongs to the short-chain dehydrogenases/reductases (SDR) family.</text>
</comment>
<dbReference type="GO" id="GO:0005737">
    <property type="term" value="C:cytoplasm"/>
    <property type="evidence" value="ECO:0007669"/>
    <property type="project" value="TreeGrafter"/>
</dbReference>
<evidence type="ECO:0000256" key="3">
    <source>
        <dbReference type="RuleBase" id="RU000363"/>
    </source>
</evidence>
<dbReference type="AlphaFoldDB" id="A0A6A6BZE6"/>
<dbReference type="EMBL" id="ML993628">
    <property type="protein sequence ID" value="KAF2160184.1"/>
    <property type="molecule type" value="Genomic_DNA"/>
</dbReference>
<dbReference type="PANTHER" id="PTHR43544">
    <property type="entry name" value="SHORT-CHAIN DEHYDROGENASE/REDUCTASE"/>
    <property type="match status" value="1"/>
</dbReference>
<dbReference type="PANTHER" id="PTHR43544:SF32">
    <property type="entry name" value="CHAIN DEHYDROGENASE, PUTATIVE (AFU_ORTHOLOGUE AFUA_5G01530)-RELATED"/>
    <property type="match status" value="1"/>
</dbReference>
<dbReference type="GO" id="GO:0019748">
    <property type="term" value="P:secondary metabolic process"/>
    <property type="evidence" value="ECO:0007669"/>
    <property type="project" value="TreeGrafter"/>
</dbReference>
<dbReference type="SUPFAM" id="SSF51735">
    <property type="entry name" value="NAD(P)-binding Rossmann-fold domains"/>
    <property type="match status" value="1"/>
</dbReference>
<dbReference type="RefSeq" id="XP_033661073.1">
    <property type="nucleotide sequence ID" value="XM_033809388.1"/>
</dbReference>
<accession>A0A6A6BZE6</accession>
<dbReference type="Gene3D" id="3.40.50.720">
    <property type="entry name" value="NAD(P)-binding Rossmann-like Domain"/>
    <property type="match status" value="1"/>
</dbReference>
<proteinExistence type="inferred from homology"/>
<sequence>MAESKKIITLITGASSGIGLELAVQLAADPNNHVLLCSRSLEKGELALQEVQSRKLPGTVELLQLDVASQESIAAAAKTVEERHGRIDALVNNAGTGSAALPPEEAFPQTYLTNAVGPYFVTEAFLPLLKTSITTPRILNVSSGAGSMTRRLANTHAQGFWGLPYSASKAALNLISVTQAVVYGDMGIKVFAFSPGFVESNLGPHNKVANGAQTTEEGTRPMVGILKGERDEEHGGFLAKGGQYPW</sequence>
<dbReference type="OrthoDB" id="1933717at2759"/>
<dbReference type="Proteomes" id="UP000799537">
    <property type="component" value="Unassembled WGS sequence"/>
</dbReference>
<dbReference type="InterPro" id="IPR002347">
    <property type="entry name" value="SDR_fam"/>
</dbReference>
<evidence type="ECO:0000256" key="1">
    <source>
        <dbReference type="ARBA" id="ARBA00006484"/>
    </source>
</evidence>
<evidence type="ECO:0008006" key="6">
    <source>
        <dbReference type="Google" id="ProtNLM"/>
    </source>
</evidence>
<evidence type="ECO:0000256" key="2">
    <source>
        <dbReference type="ARBA" id="ARBA00022857"/>
    </source>
</evidence>
<evidence type="ECO:0000313" key="5">
    <source>
        <dbReference type="Proteomes" id="UP000799537"/>
    </source>
</evidence>
<protein>
    <recommendedName>
        <fullName evidence="6">NAD(P)-binding protein</fullName>
    </recommendedName>
</protein>
<organism evidence="4 5">
    <name type="scientific">Zasmidium cellare ATCC 36951</name>
    <dbReference type="NCBI Taxonomy" id="1080233"/>
    <lineage>
        <taxon>Eukaryota</taxon>
        <taxon>Fungi</taxon>
        <taxon>Dikarya</taxon>
        <taxon>Ascomycota</taxon>
        <taxon>Pezizomycotina</taxon>
        <taxon>Dothideomycetes</taxon>
        <taxon>Dothideomycetidae</taxon>
        <taxon>Mycosphaerellales</taxon>
        <taxon>Mycosphaerellaceae</taxon>
        <taxon>Zasmidium</taxon>
    </lineage>
</organism>